<reference evidence="5" key="1">
    <citation type="submission" date="2025-08" db="UniProtKB">
        <authorList>
            <consortium name="RefSeq"/>
        </authorList>
    </citation>
    <scope>IDENTIFICATION</scope>
    <source>
        <tissue evidence="5">Whole sample</tissue>
    </source>
</reference>
<dbReference type="Pfam" id="PF12796">
    <property type="entry name" value="Ank_2"/>
    <property type="match status" value="1"/>
</dbReference>
<dbReference type="PRINTS" id="PR01415">
    <property type="entry name" value="ANKYRIN"/>
</dbReference>
<feature type="repeat" description="ANK" evidence="3">
    <location>
        <begin position="127"/>
        <end position="149"/>
    </location>
</feature>
<protein>
    <submittedName>
        <fullName evidence="5">Ankyrin repeat domain-containing protein 39-like</fullName>
    </submittedName>
</protein>
<dbReference type="Gene3D" id="1.25.40.20">
    <property type="entry name" value="Ankyrin repeat-containing domain"/>
    <property type="match status" value="1"/>
</dbReference>
<gene>
    <name evidence="5" type="primary">LOC111100189</name>
</gene>
<dbReference type="OrthoDB" id="70519at2759"/>
<dbReference type="GeneID" id="111100189"/>
<name>A0A8B8AAI8_CRAVI</name>
<dbReference type="PANTHER" id="PTHR24126:SF14">
    <property type="entry name" value="ANK_REP_REGION DOMAIN-CONTAINING PROTEIN"/>
    <property type="match status" value="1"/>
</dbReference>
<dbReference type="Pfam" id="PF00023">
    <property type="entry name" value="Ank"/>
    <property type="match status" value="1"/>
</dbReference>
<dbReference type="Proteomes" id="UP000694844">
    <property type="component" value="Chromosome 6"/>
</dbReference>
<keyword evidence="4" id="KW-1185">Reference proteome</keyword>
<accession>A0A8B8AAI8</accession>
<feature type="repeat" description="ANK" evidence="3">
    <location>
        <begin position="94"/>
        <end position="126"/>
    </location>
</feature>
<keyword evidence="1" id="KW-0677">Repeat</keyword>
<evidence type="ECO:0000256" key="3">
    <source>
        <dbReference type="PROSITE-ProRule" id="PRU00023"/>
    </source>
</evidence>
<organism evidence="4 5">
    <name type="scientific">Crassostrea virginica</name>
    <name type="common">Eastern oyster</name>
    <dbReference type="NCBI Taxonomy" id="6565"/>
    <lineage>
        <taxon>Eukaryota</taxon>
        <taxon>Metazoa</taxon>
        <taxon>Spiralia</taxon>
        <taxon>Lophotrochozoa</taxon>
        <taxon>Mollusca</taxon>
        <taxon>Bivalvia</taxon>
        <taxon>Autobranchia</taxon>
        <taxon>Pteriomorphia</taxon>
        <taxon>Ostreida</taxon>
        <taxon>Ostreoidea</taxon>
        <taxon>Ostreidae</taxon>
        <taxon>Crassostrea</taxon>
    </lineage>
</organism>
<feature type="repeat" description="ANK" evidence="3">
    <location>
        <begin position="61"/>
        <end position="93"/>
    </location>
</feature>
<dbReference type="InterPro" id="IPR002110">
    <property type="entry name" value="Ankyrin_rpt"/>
</dbReference>
<dbReference type="InterPro" id="IPR036770">
    <property type="entry name" value="Ankyrin_rpt-contain_sf"/>
</dbReference>
<evidence type="ECO:0000256" key="1">
    <source>
        <dbReference type="ARBA" id="ARBA00022737"/>
    </source>
</evidence>
<dbReference type="RefSeq" id="XP_022287548.1">
    <property type="nucleotide sequence ID" value="XM_022431840.1"/>
</dbReference>
<evidence type="ECO:0000313" key="5">
    <source>
        <dbReference type="RefSeq" id="XP_022287548.1"/>
    </source>
</evidence>
<dbReference type="KEGG" id="cvn:111100189"/>
<evidence type="ECO:0000256" key="2">
    <source>
        <dbReference type="ARBA" id="ARBA00023043"/>
    </source>
</evidence>
<keyword evidence="2 3" id="KW-0040">ANK repeat</keyword>
<evidence type="ECO:0000313" key="4">
    <source>
        <dbReference type="Proteomes" id="UP000694844"/>
    </source>
</evidence>
<sequence>MSNHGHAHDCGAHVSGAPSVHQTLDEMEFERGIWSAALCGDYEEVQRHLSRGENANRTDSSGYTALHYASRNNHLNICELLLRSGADVNCVTKSGVTPLHRAAYKGNTEIVQLLLKKGATPTIQDSDGKTPLHKAVEMEKGDIIEMLTEQFPESVSIQDNKGLAPASYVRNQSQPYNKLIQPSPD</sequence>
<dbReference type="PROSITE" id="PS50088">
    <property type="entry name" value="ANK_REPEAT"/>
    <property type="match status" value="3"/>
</dbReference>
<dbReference type="SMART" id="SM00248">
    <property type="entry name" value="ANK"/>
    <property type="match status" value="3"/>
</dbReference>
<dbReference type="PROSITE" id="PS50297">
    <property type="entry name" value="ANK_REP_REGION"/>
    <property type="match status" value="3"/>
</dbReference>
<proteinExistence type="predicted"/>
<dbReference type="SUPFAM" id="SSF48403">
    <property type="entry name" value="Ankyrin repeat"/>
    <property type="match status" value="1"/>
</dbReference>
<dbReference type="AlphaFoldDB" id="A0A8B8AAI8"/>
<dbReference type="PANTHER" id="PTHR24126">
    <property type="entry name" value="ANKYRIN REPEAT, PH AND SEC7 DOMAIN CONTAINING PROTEIN SECG-RELATED"/>
    <property type="match status" value="1"/>
</dbReference>